<reference evidence="2 3" key="1">
    <citation type="submission" date="2020-08" db="EMBL/GenBank/DDBJ databases">
        <title>Genomic Encyclopedia of Type Strains, Phase IV (KMG-IV): sequencing the most valuable type-strain genomes for metagenomic binning, comparative biology and taxonomic classification.</title>
        <authorList>
            <person name="Goeker M."/>
        </authorList>
    </citation>
    <scope>NUCLEOTIDE SEQUENCE [LARGE SCALE GENOMIC DNA]</scope>
    <source>
        <strain evidence="2 3">DSM 103725</strain>
    </source>
</reference>
<accession>A0A7X0LKU8</accession>
<dbReference type="Gene3D" id="2.40.10.220">
    <property type="entry name" value="predicted glycosyltransferase like domains"/>
    <property type="match status" value="1"/>
</dbReference>
<organism evidence="2 3">
    <name type="scientific">Algisphaera agarilytica</name>
    <dbReference type="NCBI Taxonomy" id="1385975"/>
    <lineage>
        <taxon>Bacteria</taxon>
        <taxon>Pseudomonadati</taxon>
        <taxon>Planctomycetota</taxon>
        <taxon>Phycisphaerae</taxon>
        <taxon>Phycisphaerales</taxon>
        <taxon>Phycisphaeraceae</taxon>
        <taxon>Algisphaera</taxon>
    </lineage>
</organism>
<dbReference type="RefSeq" id="WP_184678309.1">
    <property type="nucleotide sequence ID" value="NZ_JACHGY010000001.1"/>
</dbReference>
<dbReference type="InterPro" id="IPR009875">
    <property type="entry name" value="PilZ_domain"/>
</dbReference>
<sequence>MPRSKTNSMIETTWHTTVAELASQNKTVEVRPLTERGEELPSFRARLLQADEKDGSLIVEKPANVEQAQVIAKGVAVQVYVITGSTRMKADSRVIDVGRFSLNKQTKVMAVRLEPMKKISSAQRRACFRLSTAGMGMSARFRHPDWADTDPDLTAKALDISDRGLGLTVEMETELAKQMIDQVYGVFIPLPGQDESLELDARLVRVVETDFGTVTLGFQFEFSNLNEQRRVEQVIQQFSVAQQRKQIRRMRGAG</sequence>
<evidence type="ECO:0000259" key="1">
    <source>
        <dbReference type="Pfam" id="PF07238"/>
    </source>
</evidence>
<dbReference type="AlphaFoldDB" id="A0A7X0LKU8"/>
<protein>
    <recommendedName>
        <fullName evidence="1">PilZ domain-containing protein</fullName>
    </recommendedName>
</protein>
<dbReference type="Pfam" id="PF07238">
    <property type="entry name" value="PilZ"/>
    <property type="match status" value="1"/>
</dbReference>
<dbReference type="GO" id="GO:0035438">
    <property type="term" value="F:cyclic-di-GMP binding"/>
    <property type="evidence" value="ECO:0007669"/>
    <property type="project" value="InterPro"/>
</dbReference>
<evidence type="ECO:0000313" key="3">
    <source>
        <dbReference type="Proteomes" id="UP000541810"/>
    </source>
</evidence>
<keyword evidence="3" id="KW-1185">Reference proteome</keyword>
<feature type="domain" description="PilZ" evidence="1">
    <location>
        <begin position="123"/>
        <end position="235"/>
    </location>
</feature>
<evidence type="ECO:0000313" key="2">
    <source>
        <dbReference type="EMBL" id="MBB6430815.1"/>
    </source>
</evidence>
<name>A0A7X0LKU8_9BACT</name>
<dbReference type="Proteomes" id="UP000541810">
    <property type="component" value="Unassembled WGS sequence"/>
</dbReference>
<proteinExistence type="predicted"/>
<dbReference type="EMBL" id="JACHGY010000001">
    <property type="protein sequence ID" value="MBB6430815.1"/>
    <property type="molecule type" value="Genomic_DNA"/>
</dbReference>
<gene>
    <name evidence="2" type="ORF">HNQ40_002621</name>
</gene>
<comment type="caution">
    <text evidence="2">The sequence shown here is derived from an EMBL/GenBank/DDBJ whole genome shotgun (WGS) entry which is preliminary data.</text>
</comment>